<dbReference type="AlphaFoldDB" id="A0A2P6RBH0"/>
<keyword evidence="3" id="KW-1185">Reference proteome</keyword>
<feature type="region of interest" description="Disordered" evidence="1">
    <location>
        <begin position="1"/>
        <end position="22"/>
    </location>
</feature>
<sequence>MGSAALGGDGVGEVSTSSGMVGGDEGRGVVILLQVVEWVLSWVGLVEPWSWACTLHWILFGAVLF</sequence>
<comment type="caution">
    <text evidence="2">The sequence shown here is derived from an EMBL/GenBank/DDBJ whole genome shotgun (WGS) entry which is preliminary data.</text>
</comment>
<evidence type="ECO:0000256" key="1">
    <source>
        <dbReference type="SAM" id="MobiDB-lite"/>
    </source>
</evidence>
<reference evidence="2 3" key="1">
    <citation type="journal article" date="2018" name="Nat. Genet.">
        <title>The Rosa genome provides new insights in the design of modern roses.</title>
        <authorList>
            <person name="Bendahmane M."/>
        </authorList>
    </citation>
    <scope>NUCLEOTIDE SEQUENCE [LARGE SCALE GENOMIC DNA]</scope>
    <source>
        <strain evidence="3">cv. Old Blush</strain>
    </source>
</reference>
<evidence type="ECO:0000313" key="3">
    <source>
        <dbReference type="Proteomes" id="UP000238479"/>
    </source>
</evidence>
<name>A0A2P6RBH0_ROSCH</name>
<organism evidence="2 3">
    <name type="scientific">Rosa chinensis</name>
    <name type="common">China rose</name>
    <dbReference type="NCBI Taxonomy" id="74649"/>
    <lineage>
        <taxon>Eukaryota</taxon>
        <taxon>Viridiplantae</taxon>
        <taxon>Streptophyta</taxon>
        <taxon>Embryophyta</taxon>
        <taxon>Tracheophyta</taxon>
        <taxon>Spermatophyta</taxon>
        <taxon>Magnoliopsida</taxon>
        <taxon>eudicotyledons</taxon>
        <taxon>Gunneridae</taxon>
        <taxon>Pentapetalae</taxon>
        <taxon>rosids</taxon>
        <taxon>fabids</taxon>
        <taxon>Rosales</taxon>
        <taxon>Rosaceae</taxon>
        <taxon>Rosoideae</taxon>
        <taxon>Rosoideae incertae sedis</taxon>
        <taxon>Rosa</taxon>
    </lineage>
</organism>
<gene>
    <name evidence="2" type="ORF">RchiOBHm_Chr3g0471951</name>
</gene>
<dbReference type="Proteomes" id="UP000238479">
    <property type="component" value="Chromosome 3"/>
</dbReference>
<protein>
    <submittedName>
        <fullName evidence="2">Uncharacterized protein</fullName>
    </submittedName>
</protein>
<dbReference type="Gramene" id="PRQ43769">
    <property type="protein sequence ID" value="PRQ43769"/>
    <property type="gene ID" value="RchiOBHm_Chr3g0471951"/>
</dbReference>
<accession>A0A2P6RBH0</accession>
<dbReference type="EMBL" id="PDCK01000041">
    <property type="protein sequence ID" value="PRQ43769.1"/>
    <property type="molecule type" value="Genomic_DNA"/>
</dbReference>
<proteinExistence type="predicted"/>
<feature type="compositionally biased region" description="Gly residues" evidence="1">
    <location>
        <begin position="1"/>
        <end position="11"/>
    </location>
</feature>
<evidence type="ECO:0000313" key="2">
    <source>
        <dbReference type="EMBL" id="PRQ43769.1"/>
    </source>
</evidence>